<dbReference type="EnsemblPlants" id="MELO3C028226.2.1">
    <property type="protein sequence ID" value="MELO3C028226.2.1"/>
    <property type="gene ID" value="MELO3C028226.2"/>
</dbReference>
<protein>
    <submittedName>
        <fullName evidence="1">Uncharacterized protein</fullName>
    </submittedName>
</protein>
<sequence length="42" mass="5035">MSFRLDKATRSSSDPTSWGRHCFFFLQLHMDWTTPNLLVQYL</sequence>
<dbReference type="Gramene" id="MELO3C028226.2.1">
    <property type="protein sequence ID" value="MELO3C028226.2.1"/>
    <property type="gene ID" value="MELO3C028226.2"/>
</dbReference>
<proteinExistence type="predicted"/>
<evidence type="ECO:0000313" key="1">
    <source>
        <dbReference type="EnsemblPlants" id="MELO3C028226.2.1"/>
    </source>
</evidence>
<dbReference type="AlphaFoldDB" id="A0A9I9E3N8"/>
<name>A0A9I9E3N8_CUCME</name>
<accession>A0A9I9E3N8</accession>
<organism evidence="1">
    <name type="scientific">Cucumis melo</name>
    <name type="common">Muskmelon</name>
    <dbReference type="NCBI Taxonomy" id="3656"/>
    <lineage>
        <taxon>Eukaryota</taxon>
        <taxon>Viridiplantae</taxon>
        <taxon>Streptophyta</taxon>
        <taxon>Embryophyta</taxon>
        <taxon>Tracheophyta</taxon>
        <taxon>Spermatophyta</taxon>
        <taxon>Magnoliopsida</taxon>
        <taxon>eudicotyledons</taxon>
        <taxon>Gunneridae</taxon>
        <taxon>Pentapetalae</taxon>
        <taxon>rosids</taxon>
        <taxon>fabids</taxon>
        <taxon>Cucurbitales</taxon>
        <taxon>Cucurbitaceae</taxon>
        <taxon>Benincaseae</taxon>
        <taxon>Cucumis</taxon>
    </lineage>
</organism>
<reference evidence="1" key="1">
    <citation type="submission" date="2023-03" db="UniProtKB">
        <authorList>
            <consortium name="EnsemblPlants"/>
        </authorList>
    </citation>
    <scope>IDENTIFICATION</scope>
</reference>